<dbReference type="RefSeq" id="WP_259094256.1">
    <property type="nucleotide sequence ID" value="NZ_BAAAZC010000010.1"/>
</dbReference>
<organism evidence="2 3">
    <name type="scientific">Mucilaginibacter dorajii</name>
    <dbReference type="NCBI Taxonomy" id="692994"/>
    <lineage>
        <taxon>Bacteria</taxon>
        <taxon>Pseudomonadati</taxon>
        <taxon>Bacteroidota</taxon>
        <taxon>Sphingobacteriia</taxon>
        <taxon>Sphingobacteriales</taxon>
        <taxon>Sphingobacteriaceae</taxon>
        <taxon>Mucilaginibacter</taxon>
    </lineage>
</organism>
<reference evidence="3" key="1">
    <citation type="journal article" date="2019" name="Int. J. Syst. Evol. Microbiol.">
        <title>The Global Catalogue of Microorganisms (GCM) 10K type strain sequencing project: providing services to taxonomists for standard genome sequencing and annotation.</title>
        <authorList>
            <consortium name="The Broad Institute Genomics Platform"/>
            <consortium name="The Broad Institute Genome Sequencing Center for Infectious Disease"/>
            <person name="Wu L."/>
            <person name="Ma J."/>
        </authorList>
    </citation>
    <scope>NUCLEOTIDE SEQUENCE [LARGE SCALE GENOMIC DNA]</scope>
    <source>
        <strain evidence="3">JCM 16601</strain>
    </source>
</reference>
<protein>
    <submittedName>
        <fullName evidence="2">Alkene reductase</fullName>
    </submittedName>
</protein>
<dbReference type="EMBL" id="BAAAZC010000010">
    <property type="protein sequence ID" value="GAA3968545.1"/>
    <property type="molecule type" value="Genomic_DNA"/>
</dbReference>
<dbReference type="PANTHER" id="PTHR22893:SF91">
    <property type="entry name" value="NADPH DEHYDROGENASE 2-RELATED"/>
    <property type="match status" value="1"/>
</dbReference>
<dbReference type="PANTHER" id="PTHR22893">
    <property type="entry name" value="NADH OXIDOREDUCTASE-RELATED"/>
    <property type="match status" value="1"/>
</dbReference>
<feature type="domain" description="NADH:flavin oxidoreductase/NADH oxidase N-terminal" evidence="1">
    <location>
        <begin position="7"/>
        <end position="334"/>
    </location>
</feature>
<sequence length="359" mass="38982">MNNIILDPYQQKGLQLKNHLVMAPMTRSRAIGNIPNNLMAQYYGQRTGAGLIVTEGTSPSPNGLGYARIPGIFNAEQVEGWKKITTAVHAGNSKIFVQLMHTGRIAHQANLPQGAQVVGVSTMKAAGQMHTDSMGMQDYPTPVALSTEAVKTTIAEYVQAAKNAVAAGFNGVEIHGANGYLVEQFLNPHINNRTDQYGSDYKARASFALEVAQQIADAIGKDKVGIRFSPFSTLGDLQEYDAKEVHNTYVYLAQELNKIGITYIHIGFSPKIPQQTFDAIRQAFTETIILCNGNTAENAADTLAKGFADVLAFGRPFLANPDFDIRISQNAPLNEVDFKTLYTPDAHGYTDYPALAVAV</sequence>
<dbReference type="Pfam" id="PF00724">
    <property type="entry name" value="Oxidored_FMN"/>
    <property type="match status" value="1"/>
</dbReference>
<evidence type="ECO:0000313" key="2">
    <source>
        <dbReference type="EMBL" id="GAA3968545.1"/>
    </source>
</evidence>
<proteinExistence type="predicted"/>
<evidence type="ECO:0000313" key="3">
    <source>
        <dbReference type="Proteomes" id="UP001500742"/>
    </source>
</evidence>
<gene>
    <name evidence="2" type="ORF">GCM10022210_16770</name>
</gene>
<keyword evidence="3" id="KW-1185">Reference proteome</keyword>
<accession>A0ABP7PNY6</accession>
<dbReference type="CDD" id="cd02933">
    <property type="entry name" value="OYE_like_FMN"/>
    <property type="match status" value="1"/>
</dbReference>
<name>A0ABP7PNY6_9SPHI</name>
<comment type="caution">
    <text evidence="2">The sequence shown here is derived from an EMBL/GenBank/DDBJ whole genome shotgun (WGS) entry which is preliminary data.</text>
</comment>
<dbReference type="InterPro" id="IPR013785">
    <property type="entry name" value="Aldolase_TIM"/>
</dbReference>
<dbReference type="Proteomes" id="UP001500742">
    <property type="component" value="Unassembled WGS sequence"/>
</dbReference>
<dbReference type="SUPFAM" id="SSF51395">
    <property type="entry name" value="FMN-linked oxidoreductases"/>
    <property type="match status" value="1"/>
</dbReference>
<dbReference type="Gene3D" id="3.20.20.70">
    <property type="entry name" value="Aldolase class I"/>
    <property type="match status" value="1"/>
</dbReference>
<dbReference type="InterPro" id="IPR001155">
    <property type="entry name" value="OxRdtase_FMN_N"/>
</dbReference>
<evidence type="ECO:0000259" key="1">
    <source>
        <dbReference type="Pfam" id="PF00724"/>
    </source>
</evidence>
<dbReference type="InterPro" id="IPR045247">
    <property type="entry name" value="Oye-like"/>
</dbReference>